<evidence type="ECO:0000256" key="1">
    <source>
        <dbReference type="SAM" id="MobiDB-lite"/>
    </source>
</evidence>
<protein>
    <submittedName>
        <fullName evidence="2">Uncharacterized protein</fullName>
    </submittedName>
</protein>
<accession>A0ABU6SHF7</accession>
<dbReference type="Proteomes" id="UP001341840">
    <property type="component" value="Unassembled WGS sequence"/>
</dbReference>
<sequence length="100" mass="10059">MNSGNYKAKSNKTGSSNTAKATTTHMAAMTFATTAASSGGCGSSGQQKRCLRRPLRIDPAPPVAAAATEATCPSSPLPIAIPSLVKTPISLFDGDCSGDS</sequence>
<comment type="caution">
    <text evidence="2">The sequence shown here is derived from an EMBL/GenBank/DDBJ whole genome shotgun (WGS) entry which is preliminary data.</text>
</comment>
<feature type="region of interest" description="Disordered" evidence="1">
    <location>
        <begin position="1"/>
        <end position="21"/>
    </location>
</feature>
<gene>
    <name evidence="2" type="ORF">PIB30_049498</name>
</gene>
<evidence type="ECO:0000313" key="3">
    <source>
        <dbReference type="Proteomes" id="UP001341840"/>
    </source>
</evidence>
<organism evidence="2 3">
    <name type="scientific">Stylosanthes scabra</name>
    <dbReference type="NCBI Taxonomy" id="79078"/>
    <lineage>
        <taxon>Eukaryota</taxon>
        <taxon>Viridiplantae</taxon>
        <taxon>Streptophyta</taxon>
        <taxon>Embryophyta</taxon>
        <taxon>Tracheophyta</taxon>
        <taxon>Spermatophyta</taxon>
        <taxon>Magnoliopsida</taxon>
        <taxon>eudicotyledons</taxon>
        <taxon>Gunneridae</taxon>
        <taxon>Pentapetalae</taxon>
        <taxon>rosids</taxon>
        <taxon>fabids</taxon>
        <taxon>Fabales</taxon>
        <taxon>Fabaceae</taxon>
        <taxon>Papilionoideae</taxon>
        <taxon>50 kb inversion clade</taxon>
        <taxon>dalbergioids sensu lato</taxon>
        <taxon>Dalbergieae</taxon>
        <taxon>Pterocarpus clade</taxon>
        <taxon>Stylosanthes</taxon>
    </lineage>
</organism>
<keyword evidence="3" id="KW-1185">Reference proteome</keyword>
<name>A0ABU6SHF7_9FABA</name>
<evidence type="ECO:0000313" key="2">
    <source>
        <dbReference type="EMBL" id="MED6135750.1"/>
    </source>
</evidence>
<reference evidence="2 3" key="1">
    <citation type="journal article" date="2023" name="Plants (Basel)">
        <title>Bridging the Gap: Combining Genomics and Transcriptomics Approaches to Understand Stylosanthes scabra, an Orphan Legume from the Brazilian Caatinga.</title>
        <authorList>
            <person name="Ferreira-Neto J.R.C."/>
            <person name="da Silva M.D."/>
            <person name="Binneck E."/>
            <person name="de Melo N.F."/>
            <person name="da Silva R.H."/>
            <person name="de Melo A.L.T.M."/>
            <person name="Pandolfi V."/>
            <person name="Bustamante F.O."/>
            <person name="Brasileiro-Vidal A.C."/>
            <person name="Benko-Iseppon A.M."/>
        </authorList>
    </citation>
    <scope>NUCLEOTIDE SEQUENCE [LARGE SCALE GENOMIC DNA]</scope>
    <source>
        <tissue evidence="2">Leaves</tissue>
    </source>
</reference>
<dbReference type="EMBL" id="JASCZI010060748">
    <property type="protein sequence ID" value="MED6135750.1"/>
    <property type="molecule type" value="Genomic_DNA"/>
</dbReference>
<proteinExistence type="predicted"/>